<proteinExistence type="predicted"/>
<feature type="transmembrane region" description="Helical" evidence="1">
    <location>
        <begin position="27"/>
        <end position="52"/>
    </location>
</feature>
<dbReference type="Proteomes" id="UP001451571">
    <property type="component" value="Chromosome"/>
</dbReference>
<evidence type="ECO:0000313" key="2">
    <source>
        <dbReference type="EMBL" id="XAH74072.1"/>
    </source>
</evidence>
<sequence>MKNNNVLINENQEEIIRKDNRKARKSFLIVILVSAIVGAIFGFFSIMAGAAIPRISESFRDFMINNAGMISIIFAVAVLILTAAEVIGCIRSIGYSKKAATRLIENDEEIKLESIEKRLSFHLWITNAMVILHFLCFSVIVFLFMNFMVTGKSIGFLLFAVLILVVGIIAMTMLQQKLIDCIRLLNPEKKGSVYDMNFHKRWEESSDEAELFTIYKAAYKSYRAVNMLCMILWVCFMLLGLTTGIGFLSVLTVLIIWAVSTAVYSYHSMKAAMK</sequence>
<reference evidence="2 3" key="1">
    <citation type="submission" date="2024-02" db="EMBL/GenBank/DDBJ databases">
        <title>Bacterial strain from lacustrine sediment.</title>
        <authorList>
            <person name="Petit C."/>
            <person name="Fadhlaoui K."/>
        </authorList>
    </citation>
    <scope>NUCLEOTIDE SEQUENCE [LARGE SCALE GENOMIC DNA]</scope>
    <source>
        <strain evidence="2 3">IPX-CK</strain>
    </source>
</reference>
<feature type="transmembrane region" description="Helical" evidence="1">
    <location>
        <begin position="247"/>
        <end position="266"/>
    </location>
</feature>
<feature type="transmembrane region" description="Helical" evidence="1">
    <location>
        <begin position="154"/>
        <end position="174"/>
    </location>
</feature>
<feature type="transmembrane region" description="Helical" evidence="1">
    <location>
        <begin position="121"/>
        <end position="148"/>
    </location>
</feature>
<name>A0ABZ3EV02_9FIRM</name>
<dbReference type="RefSeq" id="WP_342757667.1">
    <property type="nucleotide sequence ID" value="NZ_CP146256.1"/>
</dbReference>
<dbReference type="Pfam" id="PF11368">
    <property type="entry name" value="DUF3169"/>
    <property type="match status" value="1"/>
</dbReference>
<accession>A0ABZ3EV02</accession>
<dbReference type="InterPro" id="IPR021509">
    <property type="entry name" value="DUF3169"/>
</dbReference>
<feature type="transmembrane region" description="Helical" evidence="1">
    <location>
        <begin position="224"/>
        <end position="241"/>
    </location>
</feature>
<keyword evidence="1" id="KW-0812">Transmembrane</keyword>
<protein>
    <submittedName>
        <fullName evidence="2">DUF3169 family protein</fullName>
    </submittedName>
</protein>
<keyword evidence="1" id="KW-0472">Membrane</keyword>
<organism evidence="2 3">
    <name type="scientific">Kineothrix sedimenti</name>
    <dbReference type="NCBI Taxonomy" id="3123317"/>
    <lineage>
        <taxon>Bacteria</taxon>
        <taxon>Bacillati</taxon>
        <taxon>Bacillota</taxon>
        <taxon>Clostridia</taxon>
        <taxon>Lachnospirales</taxon>
        <taxon>Lachnospiraceae</taxon>
        <taxon>Kineothrix</taxon>
    </lineage>
</organism>
<evidence type="ECO:0000256" key="1">
    <source>
        <dbReference type="SAM" id="Phobius"/>
    </source>
</evidence>
<dbReference type="EMBL" id="CP146256">
    <property type="protein sequence ID" value="XAH74072.1"/>
    <property type="molecule type" value="Genomic_DNA"/>
</dbReference>
<feature type="transmembrane region" description="Helical" evidence="1">
    <location>
        <begin position="72"/>
        <end position="93"/>
    </location>
</feature>
<keyword evidence="3" id="KW-1185">Reference proteome</keyword>
<evidence type="ECO:0000313" key="3">
    <source>
        <dbReference type="Proteomes" id="UP001451571"/>
    </source>
</evidence>
<keyword evidence="1" id="KW-1133">Transmembrane helix</keyword>
<gene>
    <name evidence="2" type="ORF">V6984_21645</name>
</gene>